<comment type="caution">
    <text evidence="1">The sequence shown here is derived from an EMBL/GenBank/DDBJ whole genome shotgun (WGS) entry which is preliminary data.</text>
</comment>
<name>A0A0J9XBU6_GEOCN</name>
<proteinExistence type="predicted"/>
<dbReference type="AlphaFoldDB" id="A0A0J9XBU6"/>
<dbReference type="Proteomes" id="UP000242525">
    <property type="component" value="Unassembled WGS sequence"/>
</dbReference>
<dbReference type="OrthoDB" id="4096848at2759"/>
<reference evidence="1" key="1">
    <citation type="submission" date="2014-03" db="EMBL/GenBank/DDBJ databases">
        <authorList>
            <person name="Casaregola S."/>
        </authorList>
    </citation>
    <scope>NUCLEOTIDE SEQUENCE [LARGE SCALE GENOMIC DNA]</scope>
    <source>
        <strain evidence="1">CLIB 918</strain>
    </source>
</reference>
<accession>A0A0J9XBU6</accession>
<protein>
    <submittedName>
        <fullName evidence="1">Uncharacterized protein</fullName>
    </submittedName>
</protein>
<keyword evidence="2" id="KW-1185">Reference proteome</keyword>
<gene>
    <name evidence="1" type="ORF">BN980_GECA07s02705g</name>
</gene>
<sequence length="105" mass="12221">MPVWYHKLTGQWKDEIQKIQNTGLRKILGAFRSAPIKAMQRDAEILPVSIRMKEIRDRFAIRAIRDVSPRNPVWKLANSSKLAKGDLEKLFARVKQMNGIDDDKY</sequence>
<organism evidence="1 2">
    <name type="scientific">Geotrichum candidum</name>
    <name type="common">Oospora lactis</name>
    <name type="synonym">Dipodascus geotrichum</name>
    <dbReference type="NCBI Taxonomy" id="1173061"/>
    <lineage>
        <taxon>Eukaryota</taxon>
        <taxon>Fungi</taxon>
        <taxon>Dikarya</taxon>
        <taxon>Ascomycota</taxon>
        <taxon>Saccharomycotina</taxon>
        <taxon>Dipodascomycetes</taxon>
        <taxon>Dipodascales</taxon>
        <taxon>Dipodascaceae</taxon>
        <taxon>Geotrichum</taxon>
    </lineage>
</organism>
<evidence type="ECO:0000313" key="1">
    <source>
        <dbReference type="EMBL" id="CDO54314.1"/>
    </source>
</evidence>
<dbReference type="EMBL" id="CCBN010000007">
    <property type="protein sequence ID" value="CDO54314.1"/>
    <property type="molecule type" value="Genomic_DNA"/>
</dbReference>
<evidence type="ECO:0000313" key="2">
    <source>
        <dbReference type="Proteomes" id="UP000242525"/>
    </source>
</evidence>